<evidence type="ECO:0000313" key="1">
    <source>
        <dbReference type="EMBL" id="KAI3760520.1"/>
    </source>
</evidence>
<evidence type="ECO:0000313" key="2">
    <source>
        <dbReference type="Proteomes" id="UP001056120"/>
    </source>
</evidence>
<reference evidence="2" key="1">
    <citation type="journal article" date="2022" name="Mol. Ecol. Resour.">
        <title>The genomes of chicory, endive, great burdock and yacon provide insights into Asteraceae palaeo-polyploidization history and plant inulin production.</title>
        <authorList>
            <person name="Fan W."/>
            <person name="Wang S."/>
            <person name="Wang H."/>
            <person name="Wang A."/>
            <person name="Jiang F."/>
            <person name="Liu H."/>
            <person name="Zhao H."/>
            <person name="Xu D."/>
            <person name="Zhang Y."/>
        </authorList>
    </citation>
    <scope>NUCLEOTIDE SEQUENCE [LARGE SCALE GENOMIC DNA]</scope>
    <source>
        <strain evidence="2">cv. Yunnan</strain>
    </source>
</reference>
<name>A0ACB9EPF9_9ASTR</name>
<keyword evidence="2" id="KW-1185">Reference proteome</keyword>
<dbReference type="Proteomes" id="UP001056120">
    <property type="component" value="Linkage Group LG17"/>
</dbReference>
<gene>
    <name evidence="1" type="ORF">L1987_50915</name>
</gene>
<reference evidence="1 2" key="2">
    <citation type="journal article" date="2022" name="Mol. Ecol. Resour.">
        <title>The genomes of chicory, endive, great burdock and yacon provide insights into Asteraceae paleo-polyploidization history and plant inulin production.</title>
        <authorList>
            <person name="Fan W."/>
            <person name="Wang S."/>
            <person name="Wang H."/>
            <person name="Wang A."/>
            <person name="Jiang F."/>
            <person name="Liu H."/>
            <person name="Zhao H."/>
            <person name="Xu D."/>
            <person name="Zhang Y."/>
        </authorList>
    </citation>
    <scope>NUCLEOTIDE SEQUENCE [LARGE SCALE GENOMIC DNA]</scope>
    <source>
        <strain evidence="2">cv. Yunnan</strain>
        <tissue evidence="1">Leaves</tissue>
    </source>
</reference>
<proteinExistence type="predicted"/>
<accession>A0ACB9EPF9</accession>
<dbReference type="EMBL" id="CM042034">
    <property type="protein sequence ID" value="KAI3760520.1"/>
    <property type="molecule type" value="Genomic_DNA"/>
</dbReference>
<comment type="caution">
    <text evidence="1">The sequence shown here is derived from an EMBL/GenBank/DDBJ whole genome shotgun (WGS) entry which is preliminary data.</text>
</comment>
<sequence length="69" mass="7494">MVAETEEVTVEMGMKRTKVVAREVGGFVVDMIRQKKIAGRGFLLARASGTNKTALALSISQELAEMLPQ</sequence>
<organism evidence="1 2">
    <name type="scientific">Smallanthus sonchifolius</name>
    <dbReference type="NCBI Taxonomy" id="185202"/>
    <lineage>
        <taxon>Eukaryota</taxon>
        <taxon>Viridiplantae</taxon>
        <taxon>Streptophyta</taxon>
        <taxon>Embryophyta</taxon>
        <taxon>Tracheophyta</taxon>
        <taxon>Spermatophyta</taxon>
        <taxon>Magnoliopsida</taxon>
        <taxon>eudicotyledons</taxon>
        <taxon>Gunneridae</taxon>
        <taxon>Pentapetalae</taxon>
        <taxon>asterids</taxon>
        <taxon>campanulids</taxon>
        <taxon>Asterales</taxon>
        <taxon>Asteraceae</taxon>
        <taxon>Asteroideae</taxon>
        <taxon>Heliantheae alliance</taxon>
        <taxon>Millerieae</taxon>
        <taxon>Smallanthus</taxon>
    </lineage>
</organism>
<protein>
    <submittedName>
        <fullName evidence="1">Uncharacterized protein</fullName>
    </submittedName>
</protein>